<organism evidence="1 2">
    <name type="scientific">Schizothecium vesticola</name>
    <dbReference type="NCBI Taxonomy" id="314040"/>
    <lineage>
        <taxon>Eukaryota</taxon>
        <taxon>Fungi</taxon>
        <taxon>Dikarya</taxon>
        <taxon>Ascomycota</taxon>
        <taxon>Pezizomycotina</taxon>
        <taxon>Sordariomycetes</taxon>
        <taxon>Sordariomycetidae</taxon>
        <taxon>Sordariales</taxon>
        <taxon>Schizotheciaceae</taxon>
        <taxon>Schizothecium</taxon>
    </lineage>
</organism>
<gene>
    <name evidence="1" type="ORF">B0T18DRAFT_386385</name>
</gene>
<name>A0AA40FB40_9PEZI</name>
<accession>A0AA40FB40</accession>
<reference evidence="1" key="1">
    <citation type="submission" date="2023-06" db="EMBL/GenBank/DDBJ databases">
        <title>Genome-scale phylogeny and comparative genomics of the fungal order Sordariales.</title>
        <authorList>
            <consortium name="Lawrence Berkeley National Laboratory"/>
            <person name="Hensen N."/>
            <person name="Bonometti L."/>
            <person name="Westerberg I."/>
            <person name="Brannstrom I.O."/>
            <person name="Guillou S."/>
            <person name="Cros-Aarteil S."/>
            <person name="Calhoun S."/>
            <person name="Haridas S."/>
            <person name="Kuo A."/>
            <person name="Mondo S."/>
            <person name="Pangilinan J."/>
            <person name="Riley R."/>
            <person name="LaButti K."/>
            <person name="Andreopoulos B."/>
            <person name="Lipzen A."/>
            <person name="Chen C."/>
            <person name="Yanf M."/>
            <person name="Daum C."/>
            <person name="Ng V."/>
            <person name="Clum A."/>
            <person name="Steindorff A."/>
            <person name="Ohm R."/>
            <person name="Martin F."/>
            <person name="Silar P."/>
            <person name="Natvig D."/>
            <person name="Lalanne C."/>
            <person name="Gautier V."/>
            <person name="Ament-velasquez S.L."/>
            <person name="Kruys A."/>
            <person name="Hutchinson M.I."/>
            <person name="Powell A.J."/>
            <person name="Barry K."/>
            <person name="Miller A.N."/>
            <person name="Grigoriev I.V."/>
            <person name="Debuchy R."/>
            <person name="Gladieux P."/>
            <person name="Thoren M.H."/>
            <person name="Johannesson H."/>
        </authorList>
    </citation>
    <scope>NUCLEOTIDE SEQUENCE</scope>
    <source>
        <strain evidence="1">SMH3187-1</strain>
    </source>
</reference>
<dbReference type="EMBL" id="JAUKUD010000001">
    <property type="protein sequence ID" value="KAK0754524.1"/>
    <property type="molecule type" value="Genomic_DNA"/>
</dbReference>
<protein>
    <submittedName>
        <fullName evidence="1">Uncharacterized protein</fullName>
    </submittedName>
</protein>
<sequence length="110" mass="12008">MGAGGLWLALRSVPLPLLPPPGTAPIAQDVSSCTRWREREVDICCISTNKGELHHCKGDGSTRRALAGRGEKAVMSLSVRARTVTSNATNTILALKVLEKMMEKRKRRAR</sequence>
<proteinExistence type="predicted"/>
<comment type="caution">
    <text evidence="1">The sequence shown here is derived from an EMBL/GenBank/DDBJ whole genome shotgun (WGS) entry which is preliminary data.</text>
</comment>
<dbReference type="Proteomes" id="UP001172155">
    <property type="component" value="Unassembled WGS sequence"/>
</dbReference>
<evidence type="ECO:0000313" key="1">
    <source>
        <dbReference type="EMBL" id="KAK0754524.1"/>
    </source>
</evidence>
<keyword evidence="2" id="KW-1185">Reference proteome</keyword>
<evidence type="ECO:0000313" key="2">
    <source>
        <dbReference type="Proteomes" id="UP001172155"/>
    </source>
</evidence>
<dbReference type="AlphaFoldDB" id="A0AA40FB40"/>